<evidence type="ECO:0000313" key="2">
    <source>
        <dbReference type="EMBL" id="XCI27890.1"/>
    </source>
</evidence>
<dbReference type="SUPFAM" id="SSF52540">
    <property type="entry name" value="P-loop containing nucleoside triphosphate hydrolases"/>
    <property type="match status" value="1"/>
</dbReference>
<keyword evidence="2" id="KW-0067">ATP-binding</keyword>
<dbReference type="InterPro" id="IPR051396">
    <property type="entry name" value="Bact_Antivir_Def_Nuclease"/>
</dbReference>
<accession>A0AAU8HQS3</accession>
<dbReference type="GO" id="GO:0005524">
    <property type="term" value="F:ATP binding"/>
    <property type="evidence" value="ECO:0007669"/>
    <property type="project" value="UniProtKB-KW"/>
</dbReference>
<sequence>MRVVGVYINNYKSIGEMKNYLKLDPKVTALIGKNESGKSNVLEAIGQLSFEKNLRSSYFDNKNRMSLEDVSIHVDFEFTEKELEKYEIEQEKTKIIFSGPSETIVEGGLIDLIKGDEQLQKALQELGNLKSSKNIWKSDNSVKTVNELENLCTNQISNYETKLNNLKKGISRDYEGKDGLIQTIGVIRDRIEGFYNLLPQIYYRSKDVQLQSSYKYDDIKNILEDETHILSRFFIAAGIKKEDIIRGFESKSSGEKRTAKNKIEGATKKNIETEFKEFYNQENIEIQVELEGQLFKIYVKTGDVAMDLTERSNGLQWYLTIFIDIFSNYYNDRPILFLLDEPGVHLHVNAQKELLNFFSHLADKQNQVVYTTHSPYMIDGSNILNVRATEKGIDGNTLIYKNAYDQELSKDTKMETLSPVINALGADLKFNFGPSQNLNIVTEGITDYMYIKAMLEYLKVDRKINVIPSAGVGNVNRIASILIGWGCDFKIVLDYDKAGHDEYIVLVDKLDSSLKENIVFVNCEEDDIEEMKKDPKTIESLVAEVKEGTIENTSKRLAANGFYERIKSNIDPMPETVDNFMRLFSRLRI</sequence>
<keyword evidence="2" id="KW-0547">Nucleotide-binding</keyword>
<dbReference type="PANTHER" id="PTHR43581:SF2">
    <property type="entry name" value="EXCINUCLEASE ATPASE SUBUNIT"/>
    <property type="match status" value="1"/>
</dbReference>
<dbReference type="EMBL" id="CP159485">
    <property type="protein sequence ID" value="XCI27890.1"/>
    <property type="molecule type" value="Genomic_DNA"/>
</dbReference>
<dbReference type="InterPro" id="IPR041685">
    <property type="entry name" value="AAA_GajA/Old/RecF-like"/>
</dbReference>
<name>A0AAU8HQS3_9FIRM</name>
<feature type="domain" description="Endonuclease GajA/Old nuclease/RecF-like AAA" evidence="1">
    <location>
        <begin position="1"/>
        <end position="378"/>
    </location>
</feature>
<evidence type="ECO:0000259" key="1">
    <source>
        <dbReference type="Pfam" id="PF13175"/>
    </source>
</evidence>
<dbReference type="Pfam" id="PF13175">
    <property type="entry name" value="AAA_15"/>
    <property type="match status" value="1"/>
</dbReference>
<protein>
    <submittedName>
        <fullName evidence="2">ATP-binding protein</fullName>
    </submittedName>
</protein>
<dbReference type="RefSeq" id="WP_353892468.1">
    <property type="nucleotide sequence ID" value="NZ_CP159485.1"/>
</dbReference>
<organism evidence="2">
    <name type="scientific">Proteinivorax hydrogeniformans</name>
    <dbReference type="NCBI Taxonomy" id="1826727"/>
    <lineage>
        <taxon>Bacteria</taxon>
        <taxon>Bacillati</taxon>
        <taxon>Bacillota</taxon>
        <taxon>Clostridia</taxon>
        <taxon>Eubacteriales</taxon>
        <taxon>Proteinivoracaceae</taxon>
        <taxon>Proteinivorax</taxon>
    </lineage>
</organism>
<gene>
    <name evidence="2" type="ORF">PRVXH_001814</name>
</gene>
<reference evidence="2" key="1">
    <citation type="journal article" date="2018" name="Antonie Van Leeuwenhoek">
        <title>Proteinivorax hydrogeniformans sp. nov., an anaerobic, haloalkaliphilic bacterium fermenting proteinaceous compounds with high hydrogen production.</title>
        <authorList>
            <person name="Boltyanskaya Y."/>
            <person name="Detkova E."/>
            <person name="Pimenov N."/>
            <person name="Kevbrin V."/>
        </authorList>
    </citation>
    <scope>NUCLEOTIDE SEQUENCE</scope>
    <source>
        <strain evidence="2">Z-710</strain>
    </source>
</reference>
<dbReference type="InterPro" id="IPR027417">
    <property type="entry name" value="P-loop_NTPase"/>
</dbReference>
<proteinExistence type="predicted"/>
<dbReference type="Gene3D" id="3.40.50.300">
    <property type="entry name" value="P-loop containing nucleotide triphosphate hydrolases"/>
    <property type="match status" value="2"/>
</dbReference>
<dbReference type="AlphaFoldDB" id="A0AAU8HQS3"/>
<dbReference type="PANTHER" id="PTHR43581">
    <property type="entry name" value="ATP/GTP PHOSPHATASE"/>
    <property type="match status" value="1"/>
</dbReference>
<reference evidence="2" key="2">
    <citation type="submission" date="2024-06" db="EMBL/GenBank/DDBJ databases">
        <authorList>
            <person name="Petrova K.O."/>
            <person name="Toshchakov S.V."/>
            <person name="Boltjanskaja Y.V."/>
            <person name="Kevbrin V.V."/>
        </authorList>
    </citation>
    <scope>NUCLEOTIDE SEQUENCE</scope>
    <source>
        <strain evidence="2">Z-710</strain>
    </source>
</reference>
<dbReference type="CDD" id="cd00267">
    <property type="entry name" value="ABC_ATPase"/>
    <property type="match status" value="1"/>
</dbReference>